<organism evidence="1 2">
    <name type="scientific">Iningainema tapete BLCC-T55</name>
    <dbReference type="NCBI Taxonomy" id="2748662"/>
    <lineage>
        <taxon>Bacteria</taxon>
        <taxon>Bacillati</taxon>
        <taxon>Cyanobacteriota</taxon>
        <taxon>Cyanophyceae</taxon>
        <taxon>Nostocales</taxon>
        <taxon>Scytonemataceae</taxon>
        <taxon>Iningainema tapete</taxon>
    </lineage>
</organism>
<name>A0A8J6XRW0_9CYAN</name>
<keyword evidence="2" id="KW-1185">Reference proteome</keyword>
<protein>
    <submittedName>
        <fullName evidence="1">Uncharacterized protein</fullName>
    </submittedName>
</protein>
<gene>
    <name evidence="1" type="ORF">ICL16_42100</name>
</gene>
<dbReference type="RefSeq" id="WP_190838161.1">
    <property type="nucleotide sequence ID" value="NZ_CAWPPI010000126.1"/>
</dbReference>
<comment type="caution">
    <text evidence="1">The sequence shown here is derived from an EMBL/GenBank/DDBJ whole genome shotgun (WGS) entry which is preliminary data.</text>
</comment>
<evidence type="ECO:0000313" key="2">
    <source>
        <dbReference type="Proteomes" id="UP000629098"/>
    </source>
</evidence>
<dbReference type="AlphaFoldDB" id="A0A8J6XRW0"/>
<evidence type="ECO:0000313" key="1">
    <source>
        <dbReference type="EMBL" id="MBD2778467.1"/>
    </source>
</evidence>
<reference evidence="1" key="1">
    <citation type="submission" date="2020-09" db="EMBL/GenBank/DDBJ databases">
        <title>Iningainema tapete sp. nov. (Scytonemataceae, Cyanobacteria) from greenhouses in central Florida (USA) produces two types of nodularin with biosynthetic potential for microcystin-LR and anabaenopeptins.</title>
        <authorList>
            <person name="Berthold D.E."/>
            <person name="Lefler F.W."/>
            <person name="Huang I.-S."/>
            <person name="Abdulla H."/>
            <person name="Zimba P.V."/>
            <person name="Laughinghouse H.D. IV."/>
        </authorList>
    </citation>
    <scope>NUCLEOTIDE SEQUENCE</scope>
    <source>
        <strain evidence="1">BLCCT55</strain>
    </source>
</reference>
<proteinExistence type="predicted"/>
<sequence>MSIFPSLTSRLRLPKLLIFVVSIVLVLALSSLSTPSQTPKRDKFLWPFASTSIWNMPIGSKARYVPANIAKAKLAEADQEYFYKLKQGDPERPVIAPGAWGEGRCTGTQPMGISLPVPDNLIVPDATKVPFSTPNNASAFLLPDGKNLVQLSPLARCQPGGGIYGFRYSSPAEPDGFIDIYGPGIGGAHFGSRLSSIGGSIRKGELIGKQPIRHALKVVLWGEKYLYYSKSLPGFRWPATGADNNAANQYHGKNRALVQGSLLAIPPKITERSLKLQTPAGKKLFFALQNYGAYVVDDAGWDAHYFGVEKGVLEEFRAKYGYNFQSVSSGPFYEDFMKLFQALYVVDNNGPNSIGGGGKPRQPLAPPIGN</sequence>
<dbReference type="EMBL" id="JACXAE010000126">
    <property type="protein sequence ID" value="MBD2778467.1"/>
    <property type="molecule type" value="Genomic_DNA"/>
</dbReference>
<accession>A0A8J6XRW0</accession>
<dbReference type="Proteomes" id="UP000629098">
    <property type="component" value="Unassembled WGS sequence"/>
</dbReference>